<protein>
    <submittedName>
        <fullName evidence="3">Uncharacterized protein</fullName>
    </submittedName>
</protein>
<dbReference type="AlphaFoldDB" id="A0A364K8N2"/>
<keyword evidence="2" id="KW-0472">Membrane</keyword>
<sequence>MTPWWKQPLWWKSKEFLWSLFALCLLLVMIICGPLLYLQHLELKKTRDHLNNLQKYVREHESTVKLVDQGLRPPTTEELQALNAKVPTEINVSRVIEALQAKAKASGVKWKDMRFAAKEGDLDQIKNEIKISDLKSVADLKTSLEHYLYHDKKESQKSLAPHLSMIYADVYLDADSTQLKIWFQSIKDLDRMIRIREWDNLILNQDENKIGNTRVRLVLYIYMDSNLKLSPATVGNEKNIPTQSPTRIEIKPKPTQEELMKKMNEQQQKKSGTINQETTNDSKAGN</sequence>
<name>A0A364K8N2_9BACL</name>
<reference evidence="3 4" key="1">
    <citation type="submission" date="2018-06" db="EMBL/GenBank/DDBJ databases">
        <title>Thermoflavimicrobium daqus sp. nov., a thermophilic microbe isolated from Moutai-flavour Daqu.</title>
        <authorList>
            <person name="Wang X."/>
            <person name="Zhou H."/>
        </authorList>
    </citation>
    <scope>NUCLEOTIDE SEQUENCE [LARGE SCALE GENOMIC DNA]</scope>
    <source>
        <strain evidence="3 4">FBKL4.011</strain>
    </source>
</reference>
<evidence type="ECO:0000313" key="3">
    <source>
        <dbReference type="EMBL" id="RAL26653.1"/>
    </source>
</evidence>
<feature type="region of interest" description="Disordered" evidence="1">
    <location>
        <begin position="233"/>
        <end position="286"/>
    </location>
</feature>
<keyword evidence="2" id="KW-0812">Transmembrane</keyword>
<evidence type="ECO:0000256" key="2">
    <source>
        <dbReference type="SAM" id="Phobius"/>
    </source>
</evidence>
<gene>
    <name evidence="3" type="ORF">DL897_00975</name>
</gene>
<keyword evidence="4" id="KW-1185">Reference proteome</keyword>
<keyword evidence="2" id="KW-1133">Transmembrane helix</keyword>
<organism evidence="3 4">
    <name type="scientific">Thermoflavimicrobium daqui</name>
    <dbReference type="NCBI Taxonomy" id="2137476"/>
    <lineage>
        <taxon>Bacteria</taxon>
        <taxon>Bacillati</taxon>
        <taxon>Bacillota</taxon>
        <taxon>Bacilli</taxon>
        <taxon>Bacillales</taxon>
        <taxon>Thermoactinomycetaceae</taxon>
        <taxon>Thermoflavimicrobium</taxon>
    </lineage>
</organism>
<proteinExistence type="predicted"/>
<evidence type="ECO:0000256" key="1">
    <source>
        <dbReference type="SAM" id="MobiDB-lite"/>
    </source>
</evidence>
<dbReference type="Proteomes" id="UP000251213">
    <property type="component" value="Unassembled WGS sequence"/>
</dbReference>
<feature type="compositionally biased region" description="Polar residues" evidence="1">
    <location>
        <begin position="269"/>
        <end position="286"/>
    </location>
</feature>
<dbReference type="EMBL" id="QJKK01000001">
    <property type="protein sequence ID" value="RAL26653.1"/>
    <property type="molecule type" value="Genomic_DNA"/>
</dbReference>
<comment type="caution">
    <text evidence="3">The sequence shown here is derived from an EMBL/GenBank/DDBJ whole genome shotgun (WGS) entry which is preliminary data.</text>
</comment>
<accession>A0A364K8N2</accession>
<feature type="transmembrane region" description="Helical" evidence="2">
    <location>
        <begin position="16"/>
        <end position="38"/>
    </location>
</feature>
<evidence type="ECO:0000313" key="4">
    <source>
        <dbReference type="Proteomes" id="UP000251213"/>
    </source>
</evidence>
<reference evidence="3 4" key="2">
    <citation type="submission" date="2018-06" db="EMBL/GenBank/DDBJ databases">
        <authorList>
            <person name="Zhirakovskaya E."/>
        </authorList>
    </citation>
    <scope>NUCLEOTIDE SEQUENCE [LARGE SCALE GENOMIC DNA]</scope>
    <source>
        <strain evidence="3 4">FBKL4.011</strain>
    </source>
</reference>
<dbReference type="OrthoDB" id="2987414at2"/>
<feature type="compositionally biased region" description="Basic and acidic residues" evidence="1">
    <location>
        <begin position="248"/>
        <end position="268"/>
    </location>
</feature>
<dbReference type="RefSeq" id="WP_113657258.1">
    <property type="nucleotide sequence ID" value="NZ_KZ845663.1"/>
</dbReference>